<feature type="binding site" evidence="10">
    <location>
        <position position="283"/>
    </location>
    <ligand>
        <name>thiamine diphosphate</name>
        <dbReference type="ChEBI" id="CHEBI:58937"/>
    </ligand>
</feature>
<dbReference type="SUPFAM" id="SSF52922">
    <property type="entry name" value="TK C-terminal domain-like"/>
    <property type="match status" value="1"/>
</dbReference>
<comment type="cofactor">
    <cofactor evidence="10">
        <name>thiamine diphosphate</name>
        <dbReference type="ChEBI" id="CHEBI:58937"/>
    </cofactor>
    <text evidence="10">Binds 1 thiamine pyrophosphate per subunit.</text>
</comment>
<comment type="subunit">
    <text evidence="3 10">Homodimer.</text>
</comment>
<feature type="binding site" evidence="10">
    <location>
        <position position="144"/>
    </location>
    <ligand>
        <name>Mg(2+)</name>
        <dbReference type="ChEBI" id="CHEBI:18420"/>
    </ligand>
</feature>
<dbReference type="GO" id="GO:0000287">
    <property type="term" value="F:magnesium ion binding"/>
    <property type="evidence" value="ECO:0007669"/>
    <property type="project" value="UniProtKB-UniRule"/>
</dbReference>
<dbReference type="NCBIfam" id="NF003933">
    <property type="entry name" value="PRK05444.2-2"/>
    <property type="match status" value="1"/>
</dbReference>
<comment type="caution">
    <text evidence="12">The sequence shown here is derived from an EMBL/GenBank/DDBJ whole genome shotgun (WGS) entry which is preliminary data.</text>
</comment>
<gene>
    <name evidence="10" type="primary">dxs</name>
    <name evidence="12" type="ORF">EDD63_1306</name>
</gene>
<dbReference type="Pfam" id="PF02780">
    <property type="entry name" value="Transketolase_C"/>
    <property type="match status" value="1"/>
</dbReference>
<protein>
    <recommendedName>
        <fullName evidence="10">1-deoxy-D-xylulose-5-phosphate synthase</fullName>
        <ecNumber evidence="10">2.2.1.7</ecNumber>
    </recommendedName>
    <alternativeName>
        <fullName evidence="10">1-deoxyxylulose-5-phosphate synthase</fullName>
        <shortName evidence="10">DXP synthase</shortName>
        <shortName evidence="10">DXPS</shortName>
    </alternativeName>
</protein>
<comment type="cofactor">
    <cofactor evidence="10">
        <name>Mg(2+)</name>
        <dbReference type="ChEBI" id="CHEBI:18420"/>
    </cofactor>
    <text evidence="10">Binds 1 Mg(2+) ion per subunit.</text>
</comment>
<dbReference type="GO" id="GO:0008661">
    <property type="term" value="F:1-deoxy-D-xylulose-5-phosphate synthase activity"/>
    <property type="evidence" value="ECO:0007669"/>
    <property type="project" value="UniProtKB-UniRule"/>
</dbReference>
<feature type="binding site" evidence="10">
    <location>
        <position position="173"/>
    </location>
    <ligand>
        <name>thiamine diphosphate</name>
        <dbReference type="ChEBI" id="CHEBI:58937"/>
    </ligand>
</feature>
<dbReference type="GO" id="GO:0005829">
    <property type="term" value="C:cytosol"/>
    <property type="evidence" value="ECO:0007669"/>
    <property type="project" value="TreeGrafter"/>
</dbReference>
<dbReference type="Gene3D" id="3.40.50.920">
    <property type="match status" value="1"/>
</dbReference>
<dbReference type="GO" id="GO:0019288">
    <property type="term" value="P:isopentenyl diphosphate biosynthetic process, methylerythritol 4-phosphate pathway"/>
    <property type="evidence" value="ECO:0007669"/>
    <property type="project" value="TreeGrafter"/>
</dbReference>
<dbReference type="EMBL" id="SODD01000030">
    <property type="protein sequence ID" value="TDW14813.1"/>
    <property type="molecule type" value="Genomic_DNA"/>
</dbReference>
<feature type="domain" description="Transketolase-like pyrimidine-binding" evidence="11">
    <location>
        <begin position="316"/>
        <end position="479"/>
    </location>
</feature>
<keyword evidence="9 10" id="KW-0414">Isoprene biosynthesis</keyword>
<feature type="binding site" evidence="10">
    <location>
        <position position="173"/>
    </location>
    <ligand>
        <name>Mg(2+)</name>
        <dbReference type="ChEBI" id="CHEBI:18420"/>
    </ligand>
</feature>
<dbReference type="PANTHER" id="PTHR43322">
    <property type="entry name" value="1-D-DEOXYXYLULOSE 5-PHOSPHATE SYNTHASE-RELATED"/>
    <property type="match status" value="1"/>
</dbReference>
<evidence type="ECO:0000256" key="10">
    <source>
        <dbReference type="HAMAP-Rule" id="MF_00315"/>
    </source>
</evidence>
<dbReference type="InterPro" id="IPR005477">
    <property type="entry name" value="Dxylulose-5-P_synthase"/>
</dbReference>
<dbReference type="AlphaFoldDB" id="A0A4R7ZBC5"/>
<comment type="pathway">
    <text evidence="1 10">Metabolic intermediate biosynthesis; 1-deoxy-D-xylulose 5-phosphate biosynthesis; 1-deoxy-D-xylulose 5-phosphate from D-glyceraldehyde 3-phosphate and pyruvate: step 1/1.</text>
</comment>
<dbReference type="InterPro" id="IPR009014">
    <property type="entry name" value="Transketo_C/PFOR_II"/>
</dbReference>
<dbReference type="InterPro" id="IPR049557">
    <property type="entry name" value="Transketolase_CS"/>
</dbReference>
<dbReference type="NCBIfam" id="TIGR00204">
    <property type="entry name" value="dxs"/>
    <property type="match status" value="1"/>
</dbReference>
<evidence type="ECO:0000259" key="11">
    <source>
        <dbReference type="SMART" id="SM00861"/>
    </source>
</evidence>
<dbReference type="InterPro" id="IPR029061">
    <property type="entry name" value="THDP-binding"/>
</dbReference>
<dbReference type="GO" id="GO:0009228">
    <property type="term" value="P:thiamine biosynthetic process"/>
    <property type="evidence" value="ECO:0007669"/>
    <property type="project" value="UniProtKB-UniRule"/>
</dbReference>
<dbReference type="Gene3D" id="3.40.50.970">
    <property type="match status" value="2"/>
</dbReference>
<accession>A0A4R7ZBC5</accession>
<feature type="binding site" evidence="10">
    <location>
        <begin position="113"/>
        <end position="115"/>
    </location>
    <ligand>
        <name>thiamine diphosphate</name>
        <dbReference type="ChEBI" id="CHEBI:58937"/>
    </ligand>
</feature>
<dbReference type="CDD" id="cd02007">
    <property type="entry name" value="TPP_DXS"/>
    <property type="match status" value="1"/>
</dbReference>
<dbReference type="EC" id="2.2.1.7" evidence="10"/>
<evidence type="ECO:0000256" key="2">
    <source>
        <dbReference type="ARBA" id="ARBA00011081"/>
    </source>
</evidence>
<evidence type="ECO:0000256" key="6">
    <source>
        <dbReference type="ARBA" id="ARBA00022842"/>
    </source>
</evidence>
<dbReference type="PROSITE" id="PS00801">
    <property type="entry name" value="TRANSKETOLASE_1"/>
    <property type="match status" value="1"/>
</dbReference>
<dbReference type="GO" id="GO:0016114">
    <property type="term" value="P:terpenoid biosynthetic process"/>
    <property type="evidence" value="ECO:0007669"/>
    <property type="project" value="UniProtKB-UniRule"/>
</dbReference>
<feature type="binding site" evidence="10">
    <location>
        <position position="367"/>
    </location>
    <ligand>
        <name>thiamine diphosphate</name>
        <dbReference type="ChEBI" id="CHEBI:58937"/>
    </ligand>
</feature>
<comment type="function">
    <text evidence="10">Catalyzes the acyloin condensation reaction between C atoms 2 and 3 of pyruvate and glyceraldehyde 3-phosphate to yield 1-deoxy-D-xylulose-5-phosphate (DXP).</text>
</comment>
<keyword evidence="7 10" id="KW-0784">Thiamine biosynthesis</keyword>
<proteinExistence type="inferred from homology"/>
<evidence type="ECO:0000313" key="13">
    <source>
        <dbReference type="Proteomes" id="UP000294743"/>
    </source>
</evidence>
<dbReference type="RefSeq" id="WP_134170287.1">
    <property type="nucleotide sequence ID" value="NZ_SODD01000030.1"/>
</dbReference>
<comment type="catalytic activity">
    <reaction evidence="10">
        <text>D-glyceraldehyde 3-phosphate + pyruvate + H(+) = 1-deoxy-D-xylulose 5-phosphate + CO2</text>
        <dbReference type="Rhea" id="RHEA:12605"/>
        <dbReference type="ChEBI" id="CHEBI:15361"/>
        <dbReference type="ChEBI" id="CHEBI:15378"/>
        <dbReference type="ChEBI" id="CHEBI:16526"/>
        <dbReference type="ChEBI" id="CHEBI:57792"/>
        <dbReference type="ChEBI" id="CHEBI:59776"/>
        <dbReference type="EC" id="2.2.1.7"/>
    </reaction>
</comment>
<dbReference type="UniPathway" id="UPA00064">
    <property type="reaction ID" value="UER00091"/>
</dbReference>
<keyword evidence="6 10" id="KW-0460">Magnesium</keyword>
<dbReference type="InterPro" id="IPR005475">
    <property type="entry name" value="Transketolase-like_Pyr-bd"/>
</dbReference>
<evidence type="ECO:0000256" key="4">
    <source>
        <dbReference type="ARBA" id="ARBA00022679"/>
    </source>
</evidence>
<keyword evidence="5 10" id="KW-0479">Metal-binding</keyword>
<dbReference type="Proteomes" id="UP000294743">
    <property type="component" value="Unassembled WGS sequence"/>
</dbReference>
<keyword evidence="13" id="KW-1185">Reference proteome</keyword>
<dbReference type="SUPFAM" id="SSF52518">
    <property type="entry name" value="Thiamin diphosphate-binding fold (THDP-binding)"/>
    <property type="match status" value="2"/>
</dbReference>
<dbReference type="PANTHER" id="PTHR43322:SF5">
    <property type="entry name" value="1-DEOXY-D-XYLULOSE-5-PHOSPHATE SYNTHASE, CHLOROPLASTIC"/>
    <property type="match status" value="1"/>
</dbReference>
<organism evidence="12 13">
    <name type="scientific">Breznakia blatticola</name>
    <dbReference type="NCBI Taxonomy" id="1754012"/>
    <lineage>
        <taxon>Bacteria</taxon>
        <taxon>Bacillati</taxon>
        <taxon>Bacillota</taxon>
        <taxon>Erysipelotrichia</taxon>
        <taxon>Erysipelotrichales</taxon>
        <taxon>Erysipelotrichaceae</taxon>
        <taxon>Breznakia</taxon>
    </lineage>
</organism>
<evidence type="ECO:0000256" key="8">
    <source>
        <dbReference type="ARBA" id="ARBA00023052"/>
    </source>
</evidence>
<evidence type="ECO:0000256" key="3">
    <source>
        <dbReference type="ARBA" id="ARBA00011738"/>
    </source>
</evidence>
<feature type="binding site" evidence="10">
    <location>
        <position position="72"/>
    </location>
    <ligand>
        <name>thiamine diphosphate</name>
        <dbReference type="ChEBI" id="CHEBI:58937"/>
    </ligand>
</feature>
<dbReference type="InterPro" id="IPR020826">
    <property type="entry name" value="Transketolase_BS"/>
</dbReference>
<dbReference type="Pfam" id="PF13292">
    <property type="entry name" value="DXP_synthase_N"/>
    <property type="match status" value="1"/>
</dbReference>
<dbReference type="PROSITE" id="PS00802">
    <property type="entry name" value="TRANSKETOLASE_2"/>
    <property type="match status" value="1"/>
</dbReference>
<evidence type="ECO:0000256" key="9">
    <source>
        <dbReference type="ARBA" id="ARBA00023229"/>
    </source>
</evidence>
<evidence type="ECO:0000256" key="1">
    <source>
        <dbReference type="ARBA" id="ARBA00004980"/>
    </source>
</evidence>
<dbReference type="GO" id="GO:0030976">
    <property type="term" value="F:thiamine pyrophosphate binding"/>
    <property type="evidence" value="ECO:0007669"/>
    <property type="project" value="UniProtKB-UniRule"/>
</dbReference>
<dbReference type="CDD" id="cd07033">
    <property type="entry name" value="TPP_PYR_DXS_TK_like"/>
    <property type="match status" value="1"/>
</dbReference>
<evidence type="ECO:0000256" key="5">
    <source>
        <dbReference type="ARBA" id="ARBA00022723"/>
    </source>
</evidence>
<comment type="similarity">
    <text evidence="2 10">Belongs to the transketolase family. DXPS subfamily.</text>
</comment>
<dbReference type="SMART" id="SM00861">
    <property type="entry name" value="Transket_pyr"/>
    <property type="match status" value="1"/>
</dbReference>
<sequence length="621" mass="68905">MNVLDIKQPSDIKVLSIPELEKLAKDIRSFLVESIAQTGGHLSSNLGIVELTLAMHYVFQSPSDKFIYDVGHQSYIHKILTGRAKEFSKLRQYQGISGFQKRKESEHDSWEAGHSSTALSAALGFAVARDLNKEDYQVLPVVGDGSLASGMSFEALNEIGSEKRKMVIVFNDNEMSISKNVGAMSQTFTKLRSSKRYTGFKHGLQEFLSSNSAGQNVLEGLRDLKNNIKHTVVDASFFDDFGLDYIGPIDGHNLHELIRVFEVVKKHDGPIVVHVITQKGKGYLPAQLDDTGAWHGVGKFDVASGKMLSTKPIDHKDWSSIMSDGLLRLAKENEDIVALTPAMMAGSKLQGFYETYPERFFDCGIAEEHAVTFAAALAAAGKRPFISIYSSFLQRAYDQMNHDIARMNLPVVVSVDRAGLVGEDGETHHGLFDIAMFRNVPNLVLSQPKDAKEAHDLLYSAFLHQKPWLIRIPRGSVADNQDPFTAIEIGSWSKWQASDAVDAFILTYGPDVDNCIQKAKLEKLNIAVINARFFKPLDTAMLQQILTSSKPVVIYETDMKAGGLSSAVLEYANDYNIDANIVRLGIDDHFVCHGNTQVLRQVEHIDLDSCFMELKKVLTCD</sequence>
<feature type="binding site" evidence="10">
    <location>
        <begin position="145"/>
        <end position="146"/>
    </location>
    <ligand>
        <name>thiamine diphosphate</name>
        <dbReference type="ChEBI" id="CHEBI:58937"/>
    </ligand>
</feature>
<dbReference type="OrthoDB" id="9803371at2"/>
<keyword evidence="8 10" id="KW-0786">Thiamine pyrophosphate</keyword>
<reference evidence="12 13" key="1">
    <citation type="submission" date="2019-03" db="EMBL/GenBank/DDBJ databases">
        <title>Genomic Encyclopedia of Type Strains, Phase IV (KMG-IV): sequencing the most valuable type-strain genomes for metagenomic binning, comparative biology and taxonomic classification.</title>
        <authorList>
            <person name="Goeker M."/>
        </authorList>
    </citation>
    <scope>NUCLEOTIDE SEQUENCE [LARGE SCALE GENOMIC DNA]</scope>
    <source>
        <strain evidence="12 13">DSM 28867</strain>
    </source>
</reference>
<keyword evidence="4 10" id="KW-0808">Transferase</keyword>
<evidence type="ECO:0000313" key="12">
    <source>
        <dbReference type="EMBL" id="TDW14813.1"/>
    </source>
</evidence>
<dbReference type="HAMAP" id="MF_00315">
    <property type="entry name" value="DXP_synth"/>
    <property type="match status" value="1"/>
</dbReference>
<name>A0A4R7ZBC5_9FIRM</name>
<dbReference type="Pfam" id="PF02779">
    <property type="entry name" value="Transket_pyr"/>
    <property type="match status" value="1"/>
</dbReference>
<dbReference type="InterPro" id="IPR033248">
    <property type="entry name" value="Transketolase_C"/>
</dbReference>
<evidence type="ECO:0000256" key="7">
    <source>
        <dbReference type="ARBA" id="ARBA00022977"/>
    </source>
</evidence>